<protein>
    <submittedName>
        <fullName evidence="1">Uncharacterized protein</fullName>
    </submittedName>
</protein>
<evidence type="ECO:0000313" key="2">
    <source>
        <dbReference type="Proteomes" id="UP000077173"/>
    </source>
</evidence>
<dbReference type="GeneID" id="32584119"/>
<name>A0A176ZEW8_9BRAD</name>
<keyword evidence="2" id="KW-1185">Reference proteome</keyword>
<gene>
    <name evidence="1" type="ORF">AXW67_39590</name>
</gene>
<dbReference type="RefSeq" id="WP_027553972.1">
    <property type="nucleotide sequence ID" value="NZ_LSEF01000028.1"/>
</dbReference>
<dbReference type="EMBL" id="LSEF01000028">
    <property type="protein sequence ID" value="OAF19108.1"/>
    <property type="molecule type" value="Genomic_DNA"/>
</dbReference>
<proteinExistence type="predicted"/>
<dbReference type="Proteomes" id="UP000077173">
    <property type="component" value="Unassembled WGS sequence"/>
</dbReference>
<sequence>MADIQVHKRVNKGRTFIRIAVTPKSTETRKLLRQFQAGVKEFEKGWKSTQAYRDAQKAKKKKKARK</sequence>
<comment type="caution">
    <text evidence="1">The sequence shown here is derived from an EMBL/GenBank/DDBJ whole genome shotgun (WGS) entry which is preliminary data.</text>
</comment>
<evidence type="ECO:0000313" key="1">
    <source>
        <dbReference type="EMBL" id="OAF19108.1"/>
    </source>
</evidence>
<dbReference type="AlphaFoldDB" id="A0A176ZEW8"/>
<organism evidence="1 2">
    <name type="scientific">Bradyrhizobium neotropicale</name>
    <dbReference type="NCBI Taxonomy" id="1497615"/>
    <lineage>
        <taxon>Bacteria</taxon>
        <taxon>Pseudomonadati</taxon>
        <taxon>Pseudomonadota</taxon>
        <taxon>Alphaproteobacteria</taxon>
        <taxon>Hyphomicrobiales</taxon>
        <taxon>Nitrobacteraceae</taxon>
        <taxon>Bradyrhizobium</taxon>
    </lineage>
</organism>
<reference evidence="1 2" key="1">
    <citation type="submission" date="2016-02" db="EMBL/GenBank/DDBJ databases">
        <title>Draft genome sequence of the strain BR 10247T Bradyrhizobium neotropicale isolated from nodules of Centrolobium paraense.</title>
        <authorList>
            <person name="Simoes-Araujo J.L."/>
            <person name="Barauna A.C."/>
            <person name="Silva K."/>
            <person name="Zilli J.E."/>
        </authorList>
    </citation>
    <scope>NUCLEOTIDE SEQUENCE [LARGE SCALE GENOMIC DNA]</scope>
    <source>
        <strain evidence="1 2">BR 10247</strain>
    </source>
</reference>
<accession>A0A176ZEW8</accession>